<evidence type="ECO:0000313" key="1">
    <source>
        <dbReference type="EMBL" id="KAL0120056.1"/>
    </source>
</evidence>
<name>A0AAW2FYW4_9HYME</name>
<evidence type="ECO:0008006" key="3">
    <source>
        <dbReference type="Google" id="ProtNLM"/>
    </source>
</evidence>
<organism evidence="1 2">
    <name type="scientific">Cardiocondyla obscurior</name>
    <dbReference type="NCBI Taxonomy" id="286306"/>
    <lineage>
        <taxon>Eukaryota</taxon>
        <taxon>Metazoa</taxon>
        <taxon>Ecdysozoa</taxon>
        <taxon>Arthropoda</taxon>
        <taxon>Hexapoda</taxon>
        <taxon>Insecta</taxon>
        <taxon>Pterygota</taxon>
        <taxon>Neoptera</taxon>
        <taxon>Endopterygota</taxon>
        <taxon>Hymenoptera</taxon>
        <taxon>Apocrita</taxon>
        <taxon>Aculeata</taxon>
        <taxon>Formicoidea</taxon>
        <taxon>Formicidae</taxon>
        <taxon>Myrmicinae</taxon>
        <taxon>Cardiocondyla</taxon>
    </lineage>
</organism>
<dbReference type="Proteomes" id="UP001430953">
    <property type="component" value="Unassembled WGS sequence"/>
</dbReference>
<keyword evidence="2" id="KW-1185">Reference proteome</keyword>
<dbReference type="AlphaFoldDB" id="A0AAW2FYW4"/>
<reference evidence="1 2" key="1">
    <citation type="submission" date="2023-03" db="EMBL/GenBank/DDBJ databases">
        <title>High recombination rates correlate with genetic variation in Cardiocondyla obscurior ants.</title>
        <authorList>
            <person name="Errbii M."/>
        </authorList>
    </citation>
    <scope>NUCLEOTIDE SEQUENCE [LARGE SCALE GENOMIC DNA]</scope>
    <source>
        <strain evidence="1">Alpha-2009</strain>
        <tissue evidence="1">Whole body</tissue>
    </source>
</reference>
<sequence length="73" mass="8511">MPKYSFRGEMLDNIRIPRKFQAPRTRPIYTNGRSSTLCKIQIILNKISLTSSSFTFACFAHKNSLFIKKKKIK</sequence>
<evidence type="ECO:0000313" key="2">
    <source>
        <dbReference type="Proteomes" id="UP001430953"/>
    </source>
</evidence>
<protein>
    <recommendedName>
        <fullName evidence="3">Ribosomal protein S18</fullName>
    </recommendedName>
</protein>
<proteinExistence type="predicted"/>
<dbReference type="EMBL" id="JADYXP020000007">
    <property type="protein sequence ID" value="KAL0120056.1"/>
    <property type="molecule type" value="Genomic_DNA"/>
</dbReference>
<accession>A0AAW2FYW4</accession>
<comment type="caution">
    <text evidence="1">The sequence shown here is derived from an EMBL/GenBank/DDBJ whole genome shotgun (WGS) entry which is preliminary data.</text>
</comment>
<gene>
    <name evidence="1" type="ORF">PUN28_008028</name>
</gene>